<dbReference type="PROSITE" id="PS51464">
    <property type="entry name" value="SIS"/>
    <property type="match status" value="1"/>
</dbReference>
<dbReference type="Gene3D" id="3.40.50.10490">
    <property type="entry name" value="Glucose-6-phosphate isomerase like protein, domain 1"/>
    <property type="match status" value="1"/>
</dbReference>
<keyword evidence="3" id="KW-0804">Transcription</keyword>
<evidence type="ECO:0000259" key="4">
    <source>
        <dbReference type="PROSITE" id="PS51071"/>
    </source>
</evidence>
<sequence length="299" mass="32314">MVENTQIPQTLEALRNLLVEIEQGRAGITLGGRARRTLSAMLTAPQQAAVMTISELAEAQGVNPSTLSRLAQRLGFRGFSDFQDVFRRELTEGRHFYSEQASRLVLGSERNSLNLLTRLARQESANLLTLVENMESATFELGAELLAHAPRIRIHSMRQFGSLASFISYALGMLRSEVAMLDAGLHGAADGLAQLEPGDVLLVTSCFPYTTGVITSARVAAEQGVKVIAFTDTPNSPLAKIATHAFYVPSQSLFFSNSMCAFMLLAEGLLTQVANLLGESAIASLKKREQLIAAMNAAL</sequence>
<dbReference type="PANTHER" id="PTHR30514:SF18">
    <property type="entry name" value="RPIR-FAMILY TRANSCRIPTIONAL REGULATOR"/>
    <property type="match status" value="1"/>
</dbReference>
<proteinExistence type="predicted"/>
<comment type="caution">
    <text evidence="6">The sequence shown here is derived from an EMBL/GenBank/DDBJ whole genome shotgun (WGS) entry which is preliminary data.</text>
</comment>
<dbReference type="InterPro" id="IPR009057">
    <property type="entry name" value="Homeodomain-like_sf"/>
</dbReference>
<keyword evidence="7" id="KW-1185">Reference proteome</keyword>
<dbReference type="Pfam" id="PF01380">
    <property type="entry name" value="SIS"/>
    <property type="match status" value="1"/>
</dbReference>
<evidence type="ECO:0000256" key="2">
    <source>
        <dbReference type="ARBA" id="ARBA00023125"/>
    </source>
</evidence>
<organism evidence="6 7">
    <name type="scientific">Zobellella aerophila</name>
    <dbReference type="NCBI Taxonomy" id="870480"/>
    <lineage>
        <taxon>Bacteria</taxon>
        <taxon>Pseudomonadati</taxon>
        <taxon>Pseudomonadota</taxon>
        <taxon>Gammaproteobacteria</taxon>
        <taxon>Aeromonadales</taxon>
        <taxon>Aeromonadaceae</taxon>
        <taxon>Zobellella</taxon>
    </lineage>
</organism>
<dbReference type="PROSITE" id="PS51071">
    <property type="entry name" value="HTH_RPIR"/>
    <property type="match status" value="1"/>
</dbReference>
<protein>
    <submittedName>
        <fullName evidence="6">MurR/RpiR family transcriptional regulator</fullName>
    </submittedName>
</protein>
<dbReference type="InterPro" id="IPR036388">
    <property type="entry name" value="WH-like_DNA-bd_sf"/>
</dbReference>
<dbReference type="SUPFAM" id="SSF53697">
    <property type="entry name" value="SIS domain"/>
    <property type="match status" value="1"/>
</dbReference>
<dbReference type="EMBL" id="BAABCX010000001">
    <property type="protein sequence ID" value="GAA3533211.1"/>
    <property type="molecule type" value="Genomic_DNA"/>
</dbReference>
<dbReference type="CDD" id="cd05013">
    <property type="entry name" value="SIS_RpiR"/>
    <property type="match status" value="1"/>
</dbReference>
<dbReference type="Proteomes" id="UP001500795">
    <property type="component" value="Unassembled WGS sequence"/>
</dbReference>
<keyword evidence="2" id="KW-0238">DNA-binding</keyword>
<evidence type="ECO:0000256" key="3">
    <source>
        <dbReference type="ARBA" id="ARBA00023163"/>
    </source>
</evidence>
<accession>A0ABP6VCI2</accession>
<evidence type="ECO:0000313" key="7">
    <source>
        <dbReference type="Proteomes" id="UP001500795"/>
    </source>
</evidence>
<dbReference type="InterPro" id="IPR000281">
    <property type="entry name" value="HTH_RpiR"/>
</dbReference>
<keyword evidence="1" id="KW-0805">Transcription regulation</keyword>
<dbReference type="PANTHER" id="PTHR30514">
    <property type="entry name" value="GLUCOKINASE"/>
    <property type="match status" value="1"/>
</dbReference>
<evidence type="ECO:0000313" key="6">
    <source>
        <dbReference type="EMBL" id="GAA3533211.1"/>
    </source>
</evidence>
<evidence type="ECO:0000256" key="1">
    <source>
        <dbReference type="ARBA" id="ARBA00023015"/>
    </source>
</evidence>
<name>A0ABP6VCI2_9GAMM</name>
<dbReference type="Pfam" id="PF01418">
    <property type="entry name" value="HTH_6"/>
    <property type="match status" value="1"/>
</dbReference>
<gene>
    <name evidence="6" type="ORF">GCM10022394_10750</name>
</gene>
<feature type="domain" description="SIS" evidence="5">
    <location>
        <begin position="142"/>
        <end position="279"/>
    </location>
</feature>
<dbReference type="InterPro" id="IPR047640">
    <property type="entry name" value="RpiR-like"/>
</dbReference>
<dbReference type="InterPro" id="IPR035472">
    <property type="entry name" value="RpiR-like_SIS"/>
</dbReference>
<dbReference type="InterPro" id="IPR046348">
    <property type="entry name" value="SIS_dom_sf"/>
</dbReference>
<feature type="domain" description="HTH rpiR-type" evidence="4">
    <location>
        <begin position="17"/>
        <end position="93"/>
    </location>
</feature>
<evidence type="ECO:0000259" key="5">
    <source>
        <dbReference type="PROSITE" id="PS51464"/>
    </source>
</evidence>
<dbReference type="InterPro" id="IPR001347">
    <property type="entry name" value="SIS_dom"/>
</dbReference>
<reference evidence="7" key="1">
    <citation type="journal article" date="2019" name="Int. J. Syst. Evol. Microbiol.">
        <title>The Global Catalogue of Microorganisms (GCM) 10K type strain sequencing project: providing services to taxonomists for standard genome sequencing and annotation.</title>
        <authorList>
            <consortium name="The Broad Institute Genomics Platform"/>
            <consortium name="The Broad Institute Genome Sequencing Center for Infectious Disease"/>
            <person name="Wu L."/>
            <person name="Ma J."/>
        </authorList>
    </citation>
    <scope>NUCLEOTIDE SEQUENCE [LARGE SCALE GENOMIC DNA]</scope>
    <source>
        <strain evidence="7">JCM 17110</strain>
    </source>
</reference>
<dbReference type="Gene3D" id="1.10.10.10">
    <property type="entry name" value="Winged helix-like DNA-binding domain superfamily/Winged helix DNA-binding domain"/>
    <property type="match status" value="1"/>
</dbReference>
<dbReference type="SUPFAM" id="SSF46689">
    <property type="entry name" value="Homeodomain-like"/>
    <property type="match status" value="1"/>
</dbReference>